<keyword evidence="4 8" id="KW-0812">Transmembrane</keyword>
<evidence type="ECO:0000256" key="1">
    <source>
        <dbReference type="ARBA" id="ARBA00004141"/>
    </source>
</evidence>
<dbReference type="EMBL" id="JARGEI010000020">
    <property type="protein sequence ID" value="KAJ8713713.1"/>
    <property type="molecule type" value="Genomic_DNA"/>
</dbReference>
<name>A0AAD7YFR3_MYTSE</name>
<dbReference type="InterPro" id="IPR000175">
    <property type="entry name" value="Na/ntran_symport"/>
</dbReference>
<dbReference type="GO" id="GO:0006865">
    <property type="term" value="P:amino acid transport"/>
    <property type="evidence" value="ECO:0007669"/>
    <property type="project" value="TreeGrafter"/>
</dbReference>
<sequence length="191" mass="21570">MSTYVGSKVQDLELSMYASSKVHWSEVCKAGVSLARKHTSAIFADDIQLMTGQRPGIYWLICWKYLSPLAMLSILVSSFWELATEGSAYDAWIKSIGDTERKPWPVWAVLLVLVLILASVLWIPVLAICRYFGIPIIDDEERAWFPAEELRDFHGIEPRPVSTTETLLFCTRPDGTEGCCWPGCCETDDEE</sequence>
<dbReference type="Proteomes" id="UP001231518">
    <property type="component" value="Chromosome 4"/>
</dbReference>
<dbReference type="AlphaFoldDB" id="A0AAD7YFR3"/>
<dbReference type="Pfam" id="PF00209">
    <property type="entry name" value="SNF"/>
    <property type="match status" value="1"/>
</dbReference>
<comment type="subcellular location">
    <subcellularLocation>
        <location evidence="1">Membrane</location>
        <topology evidence="1">Multi-pass membrane protein</topology>
    </subcellularLocation>
</comment>
<protein>
    <submittedName>
        <fullName evidence="9">Uncharacterized protein</fullName>
    </submittedName>
</protein>
<evidence type="ECO:0000256" key="6">
    <source>
        <dbReference type="ARBA" id="ARBA00022989"/>
    </source>
</evidence>
<keyword evidence="3" id="KW-0813">Transport</keyword>
<evidence type="ECO:0000256" key="8">
    <source>
        <dbReference type="SAM" id="Phobius"/>
    </source>
</evidence>
<dbReference type="SUPFAM" id="SSF161070">
    <property type="entry name" value="SNF-like"/>
    <property type="match status" value="1"/>
</dbReference>
<evidence type="ECO:0000313" key="10">
    <source>
        <dbReference type="Proteomes" id="UP001231518"/>
    </source>
</evidence>
<dbReference type="GO" id="GO:0005886">
    <property type="term" value="C:plasma membrane"/>
    <property type="evidence" value="ECO:0007669"/>
    <property type="project" value="TreeGrafter"/>
</dbReference>
<organism evidence="9 10">
    <name type="scientific">Mythimna separata</name>
    <name type="common">Oriental armyworm</name>
    <name type="synonym">Pseudaletia separata</name>
    <dbReference type="NCBI Taxonomy" id="271217"/>
    <lineage>
        <taxon>Eukaryota</taxon>
        <taxon>Metazoa</taxon>
        <taxon>Ecdysozoa</taxon>
        <taxon>Arthropoda</taxon>
        <taxon>Hexapoda</taxon>
        <taxon>Insecta</taxon>
        <taxon>Pterygota</taxon>
        <taxon>Neoptera</taxon>
        <taxon>Endopterygota</taxon>
        <taxon>Lepidoptera</taxon>
        <taxon>Glossata</taxon>
        <taxon>Ditrysia</taxon>
        <taxon>Noctuoidea</taxon>
        <taxon>Noctuidae</taxon>
        <taxon>Noctuinae</taxon>
        <taxon>Hadenini</taxon>
        <taxon>Mythimna</taxon>
    </lineage>
</organism>
<dbReference type="PANTHER" id="PTHR11616:SF182">
    <property type="entry name" value="TRANSPORTER"/>
    <property type="match status" value="1"/>
</dbReference>
<dbReference type="PROSITE" id="PS50267">
    <property type="entry name" value="NA_NEUROTRAN_SYMP_3"/>
    <property type="match status" value="1"/>
</dbReference>
<evidence type="ECO:0000256" key="3">
    <source>
        <dbReference type="ARBA" id="ARBA00022448"/>
    </source>
</evidence>
<dbReference type="GO" id="GO:0035725">
    <property type="term" value="P:sodium ion transmembrane transport"/>
    <property type="evidence" value="ECO:0007669"/>
    <property type="project" value="TreeGrafter"/>
</dbReference>
<dbReference type="InterPro" id="IPR037272">
    <property type="entry name" value="SNS_sf"/>
</dbReference>
<accession>A0AAD7YFR3</accession>
<feature type="transmembrane region" description="Helical" evidence="8">
    <location>
        <begin position="57"/>
        <end position="80"/>
    </location>
</feature>
<feature type="transmembrane region" description="Helical" evidence="8">
    <location>
        <begin position="104"/>
        <end position="128"/>
    </location>
</feature>
<keyword evidence="10" id="KW-1185">Reference proteome</keyword>
<evidence type="ECO:0000256" key="5">
    <source>
        <dbReference type="ARBA" id="ARBA00022847"/>
    </source>
</evidence>
<reference evidence="9" key="1">
    <citation type="submission" date="2023-03" db="EMBL/GenBank/DDBJ databases">
        <title>Chromosome-level genomes of two armyworms, Mythimna separata and Mythimna loreyi, provide insights into the biosynthesis and reception of sex pheromones.</title>
        <authorList>
            <person name="Zhao H."/>
        </authorList>
    </citation>
    <scope>NUCLEOTIDE SEQUENCE</scope>
    <source>
        <strain evidence="9">BeijingLab</strain>
        <tissue evidence="9">Pupa</tissue>
    </source>
</reference>
<keyword evidence="5" id="KW-0769">Symport</keyword>
<comment type="similarity">
    <text evidence="2">Belongs to the sodium:neurotransmitter symporter (SNF) (TC 2.A.22) family.</text>
</comment>
<gene>
    <name evidence="9" type="ORF">PYW07_014083</name>
</gene>
<dbReference type="PANTHER" id="PTHR11616">
    <property type="entry name" value="SODIUM/CHLORIDE DEPENDENT TRANSPORTER"/>
    <property type="match status" value="1"/>
</dbReference>
<evidence type="ECO:0000313" key="9">
    <source>
        <dbReference type="EMBL" id="KAJ8713713.1"/>
    </source>
</evidence>
<keyword evidence="7 8" id="KW-0472">Membrane</keyword>
<proteinExistence type="inferred from homology"/>
<evidence type="ECO:0000256" key="4">
    <source>
        <dbReference type="ARBA" id="ARBA00022692"/>
    </source>
</evidence>
<evidence type="ECO:0000256" key="7">
    <source>
        <dbReference type="ARBA" id="ARBA00023136"/>
    </source>
</evidence>
<keyword evidence="6 8" id="KW-1133">Transmembrane helix</keyword>
<dbReference type="GO" id="GO:0015293">
    <property type="term" value="F:symporter activity"/>
    <property type="evidence" value="ECO:0007669"/>
    <property type="project" value="UniProtKB-KW"/>
</dbReference>
<comment type="caution">
    <text evidence="9">The sequence shown here is derived from an EMBL/GenBank/DDBJ whole genome shotgun (WGS) entry which is preliminary data.</text>
</comment>
<evidence type="ECO:0000256" key="2">
    <source>
        <dbReference type="ARBA" id="ARBA00006459"/>
    </source>
</evidence>